<evidence type="ECO:0000313" key="3">
    <source>
        <dbReference type="EMBL" id="SFH27243.1"/>
    </source>
</evidence>
<dbReference type="InterPro" id="IPR008988">
    <property type="entry name" value="Transcriptional_repressor_C"/>
</dbReference>
<dbReference type="Pfam" id="PF04023">
    <property type="entry name" value="FeoA"/>
    <property type="match status" value="1"/>
</dbReference>
<reference evidence="4" key="1">
    <citation type="submission" date="2016-10" db="EMBL/GenBank/DDBJ databases">
        <authorList>
            <person name="Varghese N."/>
            <person name="Submissions S."/>
        </authorList>
    </citation>
    <scope>NUCLEOTIDE SEQUENCE [LARGE SCALE GENOMIC DNA]</scope>
    <source>
        <strain evidence="4">LP51</strain>
    </source>
</reference>
<gene>
    <name evidence="3" type="ORF">SAMN05421739_10935</name>
</gene>
<dbReference type="InterPro" id="IPR038157">
    <property type="entry name" value="FeoA_core_dom"/>
</dbReference>
<dbReference type="SMART" id="SM00899">
    <property type="entry name" value="FeoA"/>
    <property type="match status" value="1"/>
</dbReference>
<dbReference type="Proteomes" id="UP000198724">
    <property type="component" value="Unassembled WGS sequence"/>
</dbReference>
<proteinExistence type="predicted"/>
<organism evidence="3 4">
    <name type="scientific">Pontibacter chinhatensis</name>
    <dbReference type="NCBI Taxonomy" id="1436961"/>
    <lineage>
        <taxon>Bacteria</taxon>
        <taxon>Pseudomonadati</taxon>
        <taxon>Bacteroidota</taxon>
        <taxon>Cytophagia</taxon>
        <taxon>Cytophagales</taxon>
        <taxon>Hymenobacteraceae</taxon>
        <taxon>Pontibacter</taxon>
    </lineage>
</organism>
<sequence length="95" mass="10662">MFINSLNKERIEVEHKAEKQAVRRSVRDMEIGERGVISSLNDPEMGLKLLEMGCIPGAEIKMNSRAPLGDPITIIVNDYTLSLRLDEAETILLKP</sequence>
<dbReference type="AlphaFoldDB" id="A0A1I2YNP1"/>
<name>A0A1I2YNP1_9BACT</name>
<accession>A0A1I2YNP1</accession>
<keyword evidence="4" id="KW-1185">Reference proteome</keyword>
<dbReference type="InterPro" id="IPR052713">
    <property type="entry name" value="FeoA"/>
</dbReference>
<feature type="domain" description="Ferrous iron transporter FeoA-like" evidence="2">
    <location>
        <begin position="24"/>
        <end position="95"/>
    </location>
</feature>
<evidence type="ECO:0000256" key="1">
    <source>
        <dbReference type="ARBA" id="ARBA00023004"/>
    </source>
</evidence>
<dbReference type="InterPro" id="IPR007167">
    <property type="entry name" value="Fe-transptr_FeoA-like"/>
</dbReference>
<protein>
    <submittedName>
        <fullName evidence="3">Ferrous iron transport protein A</fullName>
    </submittedName>
</protein>
<dbReference type="SUPFAM" id="SSF50037">
    <property type="entry name" value="C-terminal domain of transcriptional repressors"/>
    <property type="match status" value="1"/>
</dbReference>
<dbReference type="Gene3D" id="2.30.30.90">
    <property type="match status" value="1"/>
</dbReference>
<dbReference type="PANTHER" id="PTHR42954">
    <property type="entry name" value="FE(2+) TRANSPORT PROTEIN A"/>
    <property type="match status" value="1"/>
</dbReference>
<dbReference type="PANTHER" id="PTHR42954:SF2">
    <property type="entry name" value="FE(2+) TRANSPORT PROTEIN A"/>
    <property type="match status" value="1"/>
</dbReference>
<dbReference type="STRING" id="1436961.SAMN05421739_10935"/>
<evidence type="ECO:0000313" key="4">
    <source>
        <dbReference type="Proteomes" id="UP000198724"/>
    </source>
</evidence>
<dbReference type="GO" id="GO:0046914">
    <property type="term" value="F:transition metal ion binding"/>
    <property type="evidence" value="ECO:0007669"/>
    <property type="project" value="InterPro"/>
</dbReference>
<evidence type="ECO:0000259" key="2">
    <source>
        <dbReference type="SMART" id="SM00899"/>
    </source>
</evidence>
<dbReference type="EMBL" id="FOOT01000009">
    <property type="protein sequence ID" value="SFH27243.1"/>
    <property type="molecule type" value="Genomic_DNA"/>
</dbReference>
<keyword evidence="1" id="KW-0408">Iron</keyword>